<dbReference type="EC" id="2.6.1.21" evidence="2"/>
<feature type="compositionally biased region" description="Basic and acidic residues" evidence="1">
    <location>
        <begin position="244"/>
        <end position="272"/>
    </location>
</feature>
<feature type="compositionally biased region" description="Basic residues" evidence="1">
    <location>
        <begin position="192"/>
        <end position="207"/>
    </location>
</feature>
<feature type="region of interest" description="Disordered" evidence="1">
    <location>
        <begin position="1"/>
        <end position="290"/>
    </location>
</feature>
<feature type="compositionally biased region" description="Basic residues" evidence="1">
    <location>
        <begin position="219"/>
        <end position="232"/>
    </location>
</feature>
<accession>A0A6J4J4F3</accession>
<dbReference type="AlphaFoldDB" id="A0A6J4J4F3"/>
<dbReference type="EMBL" id="CADCTL010000216">
    <property type="protein sequence ID" value="CAA9270064.1"/>
    <property type="molecule type" value="Genomic_DNA"/>
</dbReference>
<feature type="compositionally biased region" description="Basic residues" evidence="1">
    <location>
        <begin position="27"/>
        <end position="47"/>
    </location>
</feature>
<keyword evidence="2" id="KW-0032">Aminotransferase</keyword>
<sequence length="290" mass="31075">GAHRLRERPLARPALGRGEHRGPRLPVRGRRVRGGPRPRRALHRRGAPPRPPRPQPARDQAARTHAARRAPPSHARAGAPEPGCRRVGLHAGDTRRGAPRPRLPAPARAAGAGHDREAHPALPARRGRLGGVGHHGARPALGAARHQEPEPAAERAGPAGGARGGGGRGHPLRRGDRRRHGRRRHVLLDRGRARHAPHPAPRSRHPAGLHPGRADRGTGRGRHSPRGARVHLGRNAAGAGGLPHLRDLFREADHPPGRPAGRGRDGRARDSAAVRPLRQACPRRPQELGV</sequence>
<protein>
    <submittedName>
        <fullName evidence="2">D-alanine aminotransferase</fullName>
        <ecNumber evidence="2">2.6.1.21</ecNumber>
    </submittedName>
</protein>
<dbReference type="GO" id="GO:0047810">
    <property type="term" value="F:D-alanine-2-oxoglutarate aminotransferase activity"/>
    <property type="evidence" value="ECO:0007669"/>
    <property type="project" value="UniProtKB-EC"/>
</dbReference>
<feature type="non-terminal residue" evidence="2">
    <location>
        <position position="290"/>
    </location>
</feature>
<feature type="compositionally biased region" description="Basic residues" evidence="1">
    <location>
        <begin position="170"/>
        <end position="185"/>
    </location>
</feature>
<feature type="non-terminal residue" evidence="2">
    <location>
        <position position="1"/>
    </location>
</feature>
<feature type="compositionally biased region" description="Low complexity" evidence="1">
    <location>
        <begin position="69"/>
        <end position="80"/>
    </location>
</feature>
<name>A0A6J4J4F3_9PROT</name>
<keyword evidence="2" id="KW-0808">Transferase</keyword>
<gene>
    <name evidence="2" type="ORF">AVDCRST_MAG04-3049</name>
</gene>
<reference evidence="2" key="1">
    <citation type="submission" date="2020-02" db="EMBL/GenBank/DDBJ databases">
        <authorList>
            <person name="Meier V. D."/>
        </authorList>
    </citation>
    <scope>NUCLEOTIDE SEQUENCE</scope>
    <source>
        <strain evidence="2">AVDCRST_MAG04</strain>
    </source>
</reference>
<evidence type="ECO:0000256" key="1">
    <source>
        <dbReference type="SAM" id="MobiDB-lite"/>
    </source>
</evidence>
<evidence type="ECO:0000313" key="2">
    <source>
        <dbReference type="EMBL" id="CAA9270064.1"/>
    </source>
</evidence>
<organism evidence="2">
    <name type="scientific">uncultured Acetobacteraceae bacterium</name>
    <dbReference type="NCBI Taxonomy" id="169975"/>
    <lineage>
        <taxon>Bacteria</taxon>
        <taxon>Pseudomonadati</taxon>
        <taxon>Pseudomonadota</taxon>
        <taxon>Alphaproteobacteria</taxon>
        <taxon>Acetobacterales</taxon>
        <taxon>Acetobacteraceae</taxon>
        <taxon>environmental samples</taxon>
    </lineage>
</organism>
<feature type="compositionally biased region" description="Gly residues" evidence="1">
    <location>
        <begin position="158"/>
        <end position="169"/>
    </location>
</feature>
<proteinExistence type="predicted"/>